<dbReference type="SFLD" id="SFLDS00003">
    <property type="entry name" value="Haloacid_Dehalogenase"/>
    <property type="match status" value="1"/>
</dbReference>
<dbReference type="PANTHER" id="PTHR43481:SF4">
    <property type="entry name" value="GLYCEROL-1-PHOSPHATE PHOSPHOHYDROLASE 1-RELATED"/>
    <property type="match status" value="1"/>
</dbReference>
<dbReference type="Gene3D" id="3.40.50.1000">
    <property type="entry name" value="HAD superfamily/HAD-like"/>
    <property type="match status" value="1"/>
</dbReference>
<dbReference type="SUPFAM" id="SSF56784">
    <property type="entry name" value="HAD-like"/>
    <property type="match status" value="1"/>
</dbReference>
<evidence type="ECO:0000313" key="6">
    <source>
        <dbReference type="EMBL" id="OMF52545.1"/>
    </source>
</evidence>
<dbReference type="GO" id="GO:0008801">
    <property type="term" value="F:beta-phosphoglucomutase activity"/>
    <property type="evidence" value="ECO:0007669"/>
    <property type="project" value="InterPro"/>
</dbReference>
<feature type="binding site" evidence="3">
    <location>
        <position position="149"/>
    </location>
    <ligand>
        <name>substrate</name>
    </ligand>
</feature>
<dbReference type="SFLD" id="SFLDG01129">
    <property type="entry name" value="C1.5:_HAD__Beta-PGM__Phosphata"/>
    <property type="match status" value="1"/>
</dbReference>
<dbReference type="Proteomes" id="UP000187172">
    <property type="component" value="Unassembled WGS sequence"/>
</dbReference>
<dbReference type="InterPro" id="IPR051806">
    <property type="entry name" value="HAD-like_SPP"/>
</dbReference>
<dbReference type="NCBIfam" id="TIGR01509">
    <property type="entry name" value="HAD-SF-IA-v3"/>
    <property type="match status" value="1"/>
</dbReference>
<dbReference type="EMBL" id="MRTP01000006">
    <property type="protein sequence ID" value="OMF52545.1"/>
    <property type="molecule type" value="Genomic_DNA"/>
</dbReference>
<dbReference type="GO" id="GO:0050308">
    <property type="term" value="F:sugar-phosphatase activity"/>
    <property type="evidence" value="ECO:0007669"/>
    <property type="project" value="TreeGrafter"/>
</dbReference>
<feature type="binding site" evidence="3">
    <location>
        <position position="80"/>
    </location>
    <ligand>
        <name>substrate</name>
    </ligand>
</feature>
<sequence>MTAAAPIKACLFDLDGVLVDTAKYHYLAWKRLAEELGFVFTSEDNERLKGVSRMASLDILLEVGGLELDDATKSALADKKNRWYVEYISHMDEQEILPGALAFLRELRENGIRIALGSASKNAMTILNNTGLVPYFDAIIDGTKTASAKPDPEVFLLGARELGAQPQECVVFEDAEAGIEAAKRAGMRSIGIGSPEVLGAADDVVPSLQDMTTVRLLELVSHR</sequence>
<dbReference type="GO" id="GO:0000287">
    <property type="term" value="F:magnesium ion binding"/>
    <property type="evidence" value="ECO:0007669"/>
    <property type="project" value="InterPro"/>
</dbReference>
<feature type="active site" description="Nucleophile" evidence="2">
    <location>
        <position position="13"/>
    </location>
</feature>
<feature type="active site" description="Proton donor/acceptor" evidence="2">
    <location>
        <position position="15"/>
    </location>
</feature>
<dbReference type="NCBIfam" id="TIGR01990">
    <property type="entry name" value="bPGM"/>
    <property type="match status" value="1"/>
</dbReference>
<comment type="cofactor">
    <cofactor evidence="4">
        <name>Mg(2+)</name>
        <dbReference type="ChEBI" id="CHEBI:18420"/>
    </cofactor>
    <text evidence="4">Binds 2 magnesium ions per subunit.</text>
</comment>
<dbReference type="SFLD" id="SFLDG01135">
    <property type="entry name" value="C1.5.6:_HAD__Beta-PGM__Phospha"/>
    <property type="match status" value="1"/>
</dbReference>
<dbReference type="InterPro" id="IPR010976">
    <property type="entry name" value="B-phosphoglucomutase_hydrolase"/>
</dbReference>
<comment type="similarity">
    <text evidence="1">Belongs to the HAD-like hydrolase superfamily. CbbY/CbbZ/Gph/YieH family.</text>
</comment>
<dbReference type="InterPro" id="IPR036412">
    <property type="entry name" value="HAD-like_sf"/>
</dbReference>
<dbReference type="Gene3D" id="1.10.150.240">
    <property type="entry name" value="Putative phosphatase, domain 2"/>
    <property type="match status" value="1"/>
</dbReference>
<name>A0A1R1EL59_9BACL</name>
<dbReference type="GO" id="GO:0005975">
    <property type="term" value="P:carbohydrate metabolic process"/>
    <property type="evidence" value="ECO:0007669"/>
    <property type="project" value="InterPro"/>
</dbReference>
<dbReference type="CDD" id="cd02598">
    <property type="entry name" value="HAD_BPGM"/>
    <property type="match status" value="1"/>
</dbReference>
<keyword evidence="4" id="KW-0479">Metal-binding</keyword>
<accession>A0A1R1EL59</accession>
<evidence type="ECO:0000256" key="4">
    <source>
        <dbReference type="PIRSR" id="PIRSR610972-3"/>
    </source>
</evidence>
<dbReference type="STRING" id="297318.BK138_20840"/>
<keyword evidence="7" id="KW-1185">Reference proteome</keyword>
<evidence type="ECO:0000256" key="1">
    <source>
        <dbReference type="ARBA" id="ARBA00006171"/>
    </source>
</evidence>
<feature type="binding site" evidence="4">
    <location>
        <position position="13"/>
    </location>
    <ligand>
        <name>Mg(2+)</name>
        <dbReference type="ChEBI" id="CHEBI:18420"/>
    </ligand>
</feature>
<evidence type="ECO:0000256" key="3">
    <source>
        <dbReference type="PIRSR" id="PIRSR610972-2"/>
    </source>
</evidence>
<evidence type="ECO:0000256" key="2">
    <source>
        <dbReference type="PIRSR" id="PIRSR610972-1"/>
    </source>
</evidence>
<comment type="caution">
    <text evidence="6">The sequence shown here is derived from an EMBL/GenBank/DDBJ whole genome shotgun (WGS) entry which is preliminary data.</text>
</comment>
<dbReference type="Pfam" id="PF00702">
    <property type="entry name" value="Hydrolase"/>
    <property type="match status" value="1"/>
</dbReference>
<dbReference type="InterPro" id="IPR006439">
    <property type="entry name" value="HAD-SF_hydro_IA"/>
</dbReference>
<dbReference type="InterPro" id="IPR023214">
    <property type="entry name" value="HAD_sf"/>
</dbReference>
<protein>
    <submittedName>
        <fullName evidence="6">Beta-phosphoglucomutase</fullName>
    </submittedName>
</protein>
<feature type="binding site" evidence="4">
    <location>
        <position position="15"/>
    </location>
    <ligand>
        <name>Mg(2+)</name>
        <dbReference type="ChEBI" id="CHEBI:18420"/>
    </ligand>
</feature>
<dbReference type="InterPro" id="IPR010972">
    <property type="entry name" value="Beta-PGM"/>
</dbReference>
<organism evidence="6 7">
    <name type="scientific">Paenibacillus rhizosphaerae</name>
    <dbReference type="NCBI Taxonomy" id="297318"/>
    <lineage>
        <taxon>Bacteria</taxon>
        <taxon>Bacillati</taxon>
        <taxon>Bacillota</taxon>
        <taxon>Bacilli</taxon>
        <taxon>Bacillales</taxon>
        <taxon>Paenibacillaceae</taxon>
        <taxon>Paenibacillus</taxon>
    </lineage>
</organism>
<feature type="binding site" evidence="3">
    <location>
        <begin position="118"/>
        <end position="122"/>
    </location>
    <ligand>
        <name>substrate</name>
    </ligand>
</feature>
<keyword evidence="4" id="KW-0460">Magnesium</keyword>
<dbReference type="InterPro" id="IPR023198">
    <property type="entry name" value="PGP-like_dom2"/>
</dbReference>
<feature type="binding site" evidence="3">
    <location>
        <begin position="48"/>
        <end position="53"/>
    </location>
    <ligand>
        <name>substrate</name>
    </ligand>
</feature>
<feature type="binding site" evidence="4">
    <location>
        <position position="174"/>
    </location>
    <ligand>
        <name>Mg(2+)</name>
        <dbReference type="ChEBI" id="CHEBI:18420"/>
    </ligand>
</feature>
<feature type="binding site" evidence="3">
    <location>
        <position position="29"/>
    </location>
    <ligand>
        <name>substrate</name>
    </ligand>
</feature>
<reference evidence="6 7" key="1">
    <citation type="submission" date="2016-11" db="EMBL/GenBank/DDBJ databases">
        <title>Paenibacillus species isolates.</title>
        <authorList>
            <person name="Beno S.M."/>
        </authorList>
    </citation>
    <scope>NUCLEOTIDE SEQUENCE [LARGE SCALE GENOMIC DNA]</scope>
    <source>
        <strain evidence="6 7">FSL R5-0378</strain>
    </source>
</reference>
<feature type="binding site" evidence="3">
    <location>
        <begin position="13"/>
        <end position="15"/>
    </location>
    <ligand>
        <name>substrate</name>
    </ligand>
</feature>
<evidence type="ECO:0000256" key="5">
    <source>
        <dbReference type="PIRSR" id="PIRSR610972-4"/>
    </source>
</evidence>
<feature type="site" description="Important for catalytic activity and assists the phosphoryl transfer reaction to Asp8 by balancing charge and orienting the reacting groups" evidence="5">
    <location>
        <position position="118"/>
    </location>
</feature>
<dbReference type="PANTHER" id="PTHR43481">
    <property type="entry name" value="FRUCTOSE-1-PHOSPHATE PHOSPHATASE"/>
    <property type="match status" value="1"/>
</dbReference>
<dbReference type="AlphaFoldDB" id="A0A1R1EL59"/>
<feature type="binding site" evidence="3">
    <location>
        <position position="56"/>
    </location>
    <ligand>
        <name>substrate</name>
    </ligand>
</feature>
<feature type="site" description="Important for catalytic activity and assists the phosphoryl transfer reaction to Asp8 by balancing charge and orienting the reacting groups" evidence="5">
    <location>
        <position position="149"/>
    </location>
</feature>
<evidence type="ECO:0000313" key="7">
    <source>
        <dbReference type="Proteomes" id="UP000187172"/>
    </source>
</evidence>
<proteinExistence type="inferred from homology"/>
<dbReference type="NCBIfam" id="TIGR02009">
    <property type="entry name" value="PGMB-YQAB-SF"/>
    <property type="match status" value="1"/>
</dbReference>
<feature type="binding site" evidence="4">
    <location>
        <position position="173"/>
    </location>
    <ligand>
        <name>Mg(2+)</name>
        <dbReference type="ChEBI" id="CHEBI:18420"/>
    </ligand>
</feature>
<gene>
    <name evidence="6" type="ORF">BK138_20840</name>
</gene>
<dbReference type="RefSeq" id="WP_076172718.1">
    <property type="nucleotide sequence ID" value="NZ_MRTP01000006.1"/>
</dbReference>